<feature type="region of interest" description="Disordered" evidence="1">
    <location>
        <begin position="395"/>
        <end position="430"/>
    </location>
</feature>
<dbReference type="eggNOG" id="ENOG502S0GN">
    <property type="taxonomic scope" value="Eukaryota"/>
</dbReference>
<name>G8BU18_TETPH</name>
<dbReference type="GO" id="GO:0005640">
    <property type="term" value="C:nuclear outer membrane"/>
    <property type="evidence" value="ECO:0007669"/>
    <property type="project" value="TreeGrafter"/>
</dbReference>
<dbReference type="Proteomes" id="UP000005666">
    <property type="component" value="Chromosome 5"/>
</dbReference>
<dbReference type="OMA" id="SSKYTYM"/>
<evidence type="ECO:0000256" key="1">
    <source>
        <dbReference type="SAM" id="MobiDB-lite"/>
    </source>
</evidence>
<dbReference type="InterPro" id="IPR012578">
    <property type="entry name" value="Nucl_pore_cmplx"/>
</dbReference>
<accession>G8BU18</accession>
<proteinExistence type="predicted"/>
<reference evidence="2 3" key="1">
    <citation type="journal article" date="2011" name="Proc. Natl. Acad. Sci. U.S.A.">
        <title>Evolutionary erosion of yeast sex chromosomes by mating-type switching accidents.</title>
        <authorList>
            <person name="Gordon J.L."/>
            <person name="Armisen D."/>
            <person name="Proux-Wera E."/>
            <person name="Oheigeartaigh S.S."/>
            <person name="Byrne K.P."/>
            <person name="Wolfe K.H."/>
        </authorList>
    </citation>
    <scope>NUCLEOTIDE SEQUENCE [LARGE SCALE GENOMIC DNA]</scope>
    <source>
        <strain evidence="3">ATCC 24235 / CBS 4417 / NBRC 1672 / NRRL Y-8282 / UCD 70-5</strain>
    </source>
</reference>
<organism evidence="2 3">
    <name type="scientific">Tetrapisispora phaffii (strain ATCC 24235 / CBS 4417 / NBRC 1672 / NRRL Y-8282 / UCD 70-5)</name>
    <name type="common">Yeast</name>
    <name type="synonym">Fabospora phaffii</name>
    <dbReference type="NCBI Taxonomy" id="1071381"/>
    <lineage>
        <taxon>Eukaryota</taxon>
        <taxon>Fungi</taxon>
        <taxon>Dikarya</taxon>
        <taxon>Ascomycota</taxon>
        <taxon>Saccharomycotina</taxon>
        <taxon>Saccharomycetes</taxon>
        <taxon>Saccharomycetales</taxon>
        <taxon>Saccharomycetaceae</taxon>
        <taxon>Tetrapisispora</taxon>
    </lineage>
</organism>
<dbReference type="STRING" id="1071381.G8BU18"/>
<sequence length="430" mass="49162">MEFKTPVRPLSNEQFRSLSEKIRKESPGLYRKNILTDPIKANYKKFDNGPDHEEKTQSIFSNVKVDDNIFNSVKNTAVSNNFNVESYLNTISQNEKNKPLDDDQLTVNNTIFGKTGLESKDVENKTDGRIYDNSSVDNDITVNSRIIGNYENPILTKLSERTVNKEVEFQKIITNILFYFILNLLKKSTVFFVSYTTMGQSLTSLVTNFIMNNKNSSFYSEFSKILSNNSNWLLSWLDCAVNCIIVLNVTLSIWNLTKKTDINDLELSSKQMALLGLDNNINNSNYLLHKQNNKPHLVTRNKVSSNKHDVEIELPINQSIDSNFDGGIVNQNTPYLFKSLQTPLKMKVQQNQLPPQSVISDKFATAFNYNHNLDLRKEILSRNNFNRNVSSLFGANKIDDDKNQGNNSSGYTSSNKYAYLMNSPSPRKRF</sequence>
<dbReference type="HOGENOM" id="CLU_043443_0_0_1"/>
<dbReference type="AlphaFoldDB" id="G8BU18"/>
<dbReference type="OrthoDB" id="4035020at2759"/>
<protein>
    <submittedName>
        <fullName evidence="2">Uncharacterized protein</fullName>
    </submittedName>
</protein>
<dbReference type="Pfam" id="PF08058">
    <property type="entry name" value="NPCC"/>
    <property type="match status" value="1"/>
</dbReference>
<dbReference type="GO" id="GO:0006606">
    <property type="term" value="P:protein import into nucleus"/>
    <property type="evidence" value="ECO:0007669"/>
    <property type="project" value="TreeGrafter"/>
</dbReference>
<evidence type="ECO:0000313" key="2">
    <source>
        <dbReference type="EMBL" id="CCE63396.1"/>
    </source>
</evidence>
<dbReference type="GO" id="GO:0030474">
    <property type="term" value="P:spindle pole body duplication"/>
    <property type="evidence" value="ECO:0007669"/>
    <property type="project" value="TreeGrafter"/>
</dbReference>
<dbReference type="EMBL" id="HE612860">
    <property type="protein sequence ID" value="CCE63396.1"/>
    <property type="molecule type" value="Genomic_DNA"/>
</dbReference>
<feature type="compositionally biased region" description="Polar residues" evidence="1">
    <location>
        <begin position="404"/>
        <end position="416"/>
    </location>
</feature>
<dbReference type="PANTHER" id="PTHR28003">
    <property type="entry name" value="NUCLEOPORIN POM34"/>
    <property type="match status" value="1"/>
</dbReference>
<keyword evidence="3" id="KW-1185">Reference proteome</keyword>
<dbReference type="GO" id="GO:0070762">
    <property type="term" value="C:nuclear pore transmembrane ring"/>
    <property type="evidence" value="ECO:0007669"/>
    <property type="project" value="TreeGrafter"/>
</dbReference>
<dbReference type="PANTHER" id="PTHR28003:SF1">
    <property type="entry name" value="NUCLEOPORIN POM34"/>
    <property type="match status" value="1"/>
</dbReference>
<dbReference type="GeneID" id="11531296"/>
<dbReference type="KEGG" id="tpf:TPHA_0E03060"/>
<gene>
    <name evidence="2" type="primary">TPHA0E03060</name>
    <name evidence="2" type="ordered locus">TPHA_0E03060</name>
</gene>
<dbReference type="RefSeq" id="XP_003685830.1">
    <property type="nucleotide sequence ID" value="XM_003685782.1"/>
</dbReference>
<evidence type="ECO:0000313" key="3">
    <source>
        <dbReference type="Proteomes" id="UP000005666"/>
    </source>
</evidence>